<evidence type="ECO:0008006" key="4">
    <source>
        <dbReference type="Google" id="ProtNLM"/>
    </source>
</evidence>
<accession>A0A6G7XDJ8</accession>
<dbReference type="KEGG" id="lvi:G7068_04915"/>
<evidence type="ECO:0000313" key="2">
    <source>
        <dbReference type="EMBL" id="QIK62623.1"/>
    </source>
</evidence>
<evidence type="ECO:0000256" key="1">
    <source>
        <dbReference type="SAM" id="MobiDB-lite"/>
    </source>
</evidence>
<dbReference type="AlphaFoldDB" id="A0A6G7XDJ8"/>
<feature type="region of interest" description="Disordered" evidence="1">
    <location>
        <begin position="550"/>
        <end position="570"/>
    </location>
</feature>
<organism evidence="2 3">
    <name type="scientific">Leucobacter viscericola</name>
    <dbReference type="NCBI Taxonomy" id="2714935"/>
    <lineage>
        <taxon>Bacteria</taxon>
        <taxon>Bacillati</taxon>
        <taxon>Actinomycetota</taxon>
        <taxon>Actinomycetes</taxon>
        <taxon>Micrococcales</taxon>
        <taxon>Microbacteriaceae</taxon>
        <taxon>Leucobacter</taxon>
    </lineage>
</organism>
<evidence type="ECO:0000313" key="3">
    <source>
        <dbReference type="Proteomes" id="UP000502677"/>
    </source>
</evidence>
<proteinExistence type="predicted"/>
<name>A0A6G7XDJ8_9MICO</name>
<sequence length="583" mass="63211">MSIEYDDGAAATLSAVSTNVADALRAQASGRSQAASEAATDFSGAYAKLFTQVCFAESQDRGRLAGVLYGLSDQLAEVRQKAKEEVDRQALLSAWEDREALRVAERDADLTDPLAETTYRAAAANDSKPSEIPIAAPAISAAFEVQERKHTGGKDGSGKTSADPARLRHFVSQSRGFNNALEGQLTSLQNAWVSFTSTCSWVLIGNSTFLTGFTGLLRENQSDVVWVEHCAQRFEAAGSGKSLTDTELTRSLKKLDKKLGTNRTHPLLDSLFGNILKPGGLKPTPTAQEVLSWWEGLSEVEREQLISEAPLVIGNLDGIPIKSRVEANALTAEYFAQVPGISDLEKTYWESVANGTRSLVTSDPENSRIVEMIGVITPSTKRTLTYVPGTSAGMRSFFDRSIQEVANHMATQTMGETVAFVYKDGPWATWVGDRRNSSPDFTLARGEELAKFQRDVIGLDTTIGGIPKNAIAHSAGMTILSGAELSGAEFDHVISIAGSYVLKDWKPNEVTNYDHVQYDQDAINALDDRTQFDTPHTRPEIFTPHIFDGGGQTPADAHSRIAQGPQTNDGPLKKILEILESPK</sequence>
<dbReference type="Proteomes" id="UP000502677">
    <property type="component" value="Chromosome"/>
</dbReference>
<dbReference type="RefSeq" id="WP_166289721.1">
    <property type="nucleotide sequence ID" value="NZ_CP049863.1"/>
</dbReference>
<reference evidence="2 3" key="1">
    <citation type="submission" date="2020-03" db="EMBL/GenBank/DDBJ databases">
        <title>Leucobacter sp. nov., isolated from beetles.</title>
        <authorList>
            <person name="Hyun D.-W."/>
            <person name="Bae J.-W."/>
        </authorList>
    </citation>
    <scope>NUCLEOTIDE SEQUENCE [LARGE SCALE GENOMIC DNA]</scope>
    <source>
        <strain evidence="2 3">HDW9C</strain>
    </source>
</reference>
<dbReference type="EMBL" id="CP049863">
    <property type="protein sequence ID" value="QIK62623.1"/>
    <property type="molecule type" value="Genomic_DNA"/>
</dbReference>
<keyword evidence="3" id="KW-1185">Reference proteome</keyword>
<gene>
    <name evidence="2" type="ORF">G7068_04915</name>
</gene>
<protein>
    <recommendedName>
        <fullName evidence="4">Alpha/beta hydrolase</fullName>
    </recommendedName>
</protein>